<dbReference type="InterPro" id="IPR029044">
    <property type="entry name" value="Nucleotide-diphossugar_trans"/>
</dbReference>
<dbReference type="CDD" id="cd00761">
    <property type="entry name" value="Glyco_tranf_GTA_type"/>
    <property type="match status" value="1"/>
</dbReference>
<dbReference type="EMBL" id="SGXG01000001">
    <property type="protein sequence ID" value="RZS98476.1"/>
    <property type="molecule type" value="Genomic_DNA"/>
</dbReference>
<protein>
    <submittedName>
        <fullName evidence="2">GT2 family glycosyltransferase</fullName>
    </submittedName>
</protein>
<dbReference type="Gene3D" id="3.90.550.10">
    <property type="entry name" value="Spore Coat Polysaccharide Biosynthesis Protein SpsA, Chain A"/>
    <property type="match status" value="1"/>
</dbReference>
<dbReference type="SUPFAM" id="SSF53448">
    <property type="entry name" value="Nucleotide-diphospho-sugar transferases"/>
    <property type="match status" value="1"/>
</dbReference>
<keyword evidence="1" id="KW-1133">Transmembrane helix</keyword>
<comment type="caution">
    <text evidence="2">The sequence shown here is derived from an EMBL/GenBank/DDBJ whole genome shotgun (WGS) entry which is preliminary data.</text>
</comment>
<sequence length="285" mass="33437">MNLYVCISTYGDRIFNLANVILDPRKDVKYIVAHQIGNTSKKDYKLDFLNRSDVEYYQLQNKGVSKSRNFAIKKVPLGNIIWILDDDVKILSDAFDNIFQAYSHNKDADFISFKIKTLLGEPPFKNYLKSKKKIKSIDDYEGPKPSIIEMTFRSSSINKNRAYFDERFGAGSFLIGGEENLFIHGMIKKGFCLYFSPIYLVVHPFESTRNKYKTFSKERLRYLGAHYYIFLGFFSFIRLIVSPIKHRDEIKSKKSSIIKNIYFSMQGFLYLLVTDIIKMKYTRYK</sequence>
<dbReference type="GO" id="GO:0016740">
    <property type="term" value="F:transferase activity"/>
    <property type="evidence" value="ECO:0007669"/>
    <property type="project" value="UniProtKB-KW"/>
</dbReference>
<proteinExistence type="predicted"/>
<keyword evidence="3" id="KW-1185">Reference proteome</keyword>
<name>A0A4Q7PDM1_9BACT</name>
<evidence type="ECO:0000313" key="3">
    <source>
        <dbReference type="Proteomes" id="UP000292209"/>
    </source>
</evidence>
<feature type="transmembrane region" description="Helical" evidence="1">
    <location>
        <begin position="220"/>
        <end position="241"/>
    </location>
</feature>
<organism evidence="2 3">
    <name type="scientific">Cecembia calidifontis</name>
    <dbReference type="NCBI Taxonomy" id="1187080"/>
    <lineage>
        <taxon>Bacteria</taxon>
        <taxon>Pseudomonadati</taxon>
        <taxon>Bacteroidota</taxon>
        <taxon>Cytophagia</taxon>
        <taxon>Cytophagales</taxon>
        <taxon>Cyclobacteriaceae</taxon>
        <taxon>Cecembia</taxon>
    </lineage>
</organism>
<reference evidence="2 3" key="1">
    <citation type="submission" date="2019-02" db="EMBL/GenBank/DDBJ databases">
        <title>Genomic Encyclopedia of Archaeal and Bacterial Type Strains, Phase II (KMG-II): from individual species to whole genera.</title>
        <authorList>
            <person name="Goeker M."/>
        </authorList>
    </citation>
    <scope>NUCLEOTIDE SEQUENCE [LARGE SCALE GENOMIC DNA]</scope>
    <source>
        <strain evidence="2 3">DSM 21411</strain>
    </source>
</reference>
<dbReference type="OrthoDB" id="9778406at2"/>
<keyword evidence="1" id="KW-0472">Membrane</keyword>
<evidence type="ECO:0000256" key="1">
    <source>
        <dbReference type="SAM" id="Phobius"/>
    </source>
</evidence>
<gene>
    <name evidence="2" type="ORF">BC751_4131</name>
</gene>
<dbReference type="RefSeq" id="WP_130277167.1">
    <property type="nucleotide sequence ID" value="NZ_SGXG01000001.1"/>
</dbReference>
<dbReference type="Proteomes" id="UP000292209">
    <property type="component" value="Unassembled WGS sequence"/>
</dbReference>
<dbReference type="AlphaFoldDB" id="A0A4Q7PDM1"/>
<accession>A0A4Q7PDM1</accession>
<evidence type="ECO:0000313" key="2">
    <source>
        <dbReference type="EMBL" id="RZS98476.1"/>
    </source>
</evidence>
<feature type="transmembrane region" description="Helical" evidence="1">
    <location>
        <begin position="261"/>
        <end position="277"/>
    </location>
</feature>
<keyword evidence="2" id="KW-0808">Transferase</keyword>
<keyword evidence="1" id="KW-0812">Transmembrane</keyword>